<dbReference type="EMBL" id="MRZV01000159">
    <property type="protein sequence ID" value="PIK56947.1"/>
    <property type="molecule type" value="Genomic_DNA"/>
</dbReference>
<sequence length="79" mass="8750">MKTELTGIEAKLGNLETALSQVRKKFGYRKDVSEVKTPTSTQGLSQSQQTQVKTLLKEENEKISDLIAEVRNLTTVVAV</sequence>
<proteinExistence type="predicted"/>
<keyword evidence="2" id="KW-1185">Reference proteome</keyword>
<dbReference type="InterPro" id="IPR019321">
    <property type="entry name" value="Nucleoporin_Nup88"/>
</dbReference>
<evidence type="ECO:0000313" key="1">
    <source>
        <dbReference type="EMBL" id="PIK56947.1"/>
    </source>
</evidence>
<accession>A0A2G8L9K9</accession>
<reference evidence="1 2" key="1">
    <citation type="journal article" date="2017" name="PLoS Biol.">
        <title>The sea cucumber genome provides insights into morphological evolution and visceral regeneration.</title>
        <authorList>
            <person name="Zhang X."/>
            <person name="Sun L."/>
            <person name="Yuan J."/>
            <person name="Sun Y."/>
            <person name="Gao Y."/>
            <person name="Zhang L."/>
            <person name="Li S."/>
            <person name="Dai H."/>
            <person name="Hamel J.F."/>
            <person name="Liu C."/>
            <person name="Yu Y."/>
            <person name="Liu S."/>
            <person name="Lin W."/>
            <person name="Guo K."/>
            <person name="Jin S."/>
            <person name="Xu P."/>
            <person name="Storey K.B."/>
            <person name="Huan P."/>
            <person name="Zhang T."/>
            <person name="Zhou Y."/>
            <person name="Zhang J."/>
            <person name="Lin C."/>
            <person name="Li X."/>
            <person name="Xing L."/>
            <person name="Huo D."/>
            <person name="Sun M."/>
            <person name="Wang L."/>
            <person name="Mercier A."/>
            <person name="Li F."/>
            <person name="Yang H."/>
            <person name="Xiang J."/>
        </authorList>
    </citation>
    <scope>NUCLEOTIDE SEQUENCE [LARGE SCALE GENOMIC DNA]</scope>
    <source>
        <strain evidence="1">Shaxun</strain>
        <tissue evidence="1">Muscle</tissue>
    </source>
</reference>
<evidence type="ECO:0000313" key="2">
    <source>
        <dbReference type="Proteomes" id="UP000230750"/>
    </source>
</evidence>
<protein>
    <submittedName>
        <fullName evidence="1">Uncharacterized protein</fullName>
    </submittedName>
</protein>
<organism evidence="1 2">
    <name type="scientific">Stichopus japonicus</name>
    <name type="common">Sea cucumber</name>
    <dbReference type="NCBI Taxonomy" id="307972"/>
    <lineage>
        <taxon>Eukaryota</taxon>
        <taxon>Metazoa</taxon>
        <taxon>Echinodermata</taxon>
        <taxon>Eleutherozoa</taxon>
        <taxon>Echinozoa</taxon>
        <taxon>Holothuroidea</taxon>
        <taxon>Aspidochirotacea</taxon>
        <taxon>Aspidochirotida</taxon>
        <taxon>Stichopodidae</taxon>
        <taxon>Apostichopus</taxon>
    </lineage>
</organism>
<gene>
    <name evidence="1" type="ORF">BSL78_06148</name>
</gene>
<comment type="caution">
    <text evidence="1">The sequence shown here is derived from an EMBL/GenBank/DDBJ whole genome shotgun (WGS) entry which is preliminary data.</text>
</comment>
<dbReference type="Pfam" id="PF10168">
    <property type="entry name" value="Nup88"/>
    <property type="match status" value="1"/>
</dbReference>
<dbReference type="Proteomes" id="UP000230750">
    <property type="component" value="Unassembled WGS sequence"/>
</dbReference>
<name>A0A2G8L9K9_STIJA</name>
<dbReference type="AlphaFoldDB" id="A0A2G8L9K9"/>